<evidence type="ECO:0000256" key="5">
    <source>
        <dbReference type="ARBA" id="ARBA00022692"/>
    </source>
</evidence>
<proteinExistence type="inferred from homology"/>
<dbReference type="PROSITE" id="PS50106">
    <property type="entry name" value="PDZ"/>
    <property type="match status" value="1"/>
</dbReference>
<keyword evidence="7 11" id="KW-0862">Zinc</keyword>
<evidence type="ECO:0000259" key="12">
    <source>
        <dbReference type="PROSITE" id="PS50106"/>
    </source>
</evidence>
<dbReference type="PANTHER" id="PTHR42837">
    <property type="entry name" value="REGULATOR OF SIGMA-E PROTEASE RSEP"/>
    <property type="match status" value="1"/>
</dbReference>
<evidence type="ECO:0000256" key="3">
    <source>
        <dbReference type="ARBA" id="ARBA00007931"/>
    </source>
</evidence>
<dbReference type="InterPro" id="IPR004387">
    <property type="entry name" value="Pept_M50_Zn"/>
</dbReference>
<comment type="cofactor">
    <cofactor evidence="1 11">
        <name>Zn(2+)</name>
        <dbReference type="ChEBI" id="CHEBI:29105"/>
    </cofactor>
</comment>
<dbReference type="OrthoDB" id="9782003at2"/>
<dbReference type="AlphaFoldDB" id="H3KHN5"/>
<dbReference type="NCBIfam" id="TIGR00054">
    <property type="entry name" value="RIP metalloprotease RseP"/>
    <property type="match status" value="1"/>
</dbReference>
<dbReference type="GO" id="GO:0004222">
    <property type="term" value="F:metalloendopeptidase activity"/>
    <property type="evidence" value="ECO:0007669"/>
    <property type="project" value="InterPro"/>
</dbReference>
<keyword evidence="8 11" id="KW-1133">Transmembrane helix</keyword>
<feature type="transmembrane region" description="Helical" evidence="11">
    <location>
        <begin position="422"/>
        <end position="439"/>
    </location>
</feature>
<evidence type="ECO:0000256" key="8">
    <source>
        <dbReference type="ARBA" id="ARBA00022989"/>
    </source>
</evidence>
<keyword evidence="10 11" id="KW-0472">Membrane</keyword>
<dbReference type="GO" id="GO:0046872">
    <property type="term" value="F:metal ion binding"/>
    <property type="evidence" value="ECO:0007669"/>
    <property type="project" value="UniProtKB-KW"/>
</dbReference>
<dbReference type="InterPro" id="IPR041489">
    <property type="entry name" value="PDZ_6"/>
</dbReference>
<dbReference type="PANTHER" id="PTHR42837:SF2">
    <property type="entry name" value="MEMBRANE METALLOPROTEASE ARASP2, CHLOROPLASTIC-RELATED"/>
    <property type="match status" value="1"/>
</dbReference>
<evidence type="ECO:0000256" key="4">
    <source>
        <dbReference type="ARBA" id="ARBA00022670"/>
    </source>
</evidence>
<keyword evidence="9 11" id="KW-0482">Metalloprotease</keyword>
<accession>H3KHN5</accession>
<protein>
    <recommendedName>
        <fullName evidence="11">Zinc metalloprotease</fullName>
        <ecNumber evidence="11">3.4.24.-</ecNumber>
    </recommendedName>
</protein>
<dbReference type="InterPro" id="IPR001478">
    <property type="entry name" value="PDZ"/>
</dbReference>
<dbReference type="RefSeq" id="WP_008543583.1">
    <property type="nucleotide sequence ID" value="NZ_JH605013.1"/>
</dbReference>
<reference evidence="13 14" key="1">
    <citation type="submission" date="2011-11" db="EMBL/GenBank/DDBJ databases">
        <authorList>
            <person name="Weinstock G."/>
            <person name="Sodergren E."/>
            <person name="Clifton S."/>
            <person name="Fulton L."/>
            <person name="Fulton B."/>
            <person name="Courtney L."/>
            <person name="Fronick C."/>
            <person name="Harrison M."/>
            <person name="Strong C."/>
            <person name="Farmer C."/>
            <person name="Delahaunty K."/>
            <person name="Markovic C."/>
            <person name="Hall O."/>
            <person name="Minx P."/>
            <person name="Tomlinson C."/>
            <person name="Mitreva M."/>
            <person name="Hou S."/>
            <person name="Chen J."/>
            <person name="Wollam A."/>
            <person name="Pepin K.H."/>
            <person name="Johnson M."/>
            <person name="Bhonagiri V."/>
            <person name="Zhang X."/>
            <person name="Suruliraj S."/>
            <person name="Warren W."/>
            <person name="Chinwalla A."/>
            <person name="Mardis E.R."/>
            <person name="Wilson R.K."/>
        </authorList>
    </citation>
    <scope>NUCLEOTIDE SEQUENCE [LARGE SCALE GENOMIC DNA]</scope>
    <source>
        <strain evidence="13 14">YIT 11816</strain>
    </source>
</reference>
<evidence type="ECO:0000256" key="10">
    <source>
        <dbReference type="ARBA" id="ARBA00023136"/>
    </source>
</evidence>
<organism evidence="13 14">
    <name type="scientific">Sutterella parvirubra YIT 11816</name>
    <dbReference type="NCBI Taxonomy" id="762967"/>
    <lineage>
        <taxon>Bacteria</taxon>
        <taxon>Pseudomonadati</taxon>
        <taxon>Pseudomonadota</taxon>
        <taxon>Betaproteobacteria</taxon>
        <taxon>Burkholderiales</taxon>
        <taxon>Sutterellaceae</taxon>
        <taxon>Sutterella</taxon>
    </lineage>
</organism>
<dbReference type="SUPFAM" id="SSF50156">
    <property type="entry name" value="PDZ domain-like"/>
    <property type="match status" value="2"/>
</dbReference>
<comment type="similarity">
    <text evidence="3 11">Belongs to the peptidase M50B family.</text>
</comment>
<dbReference type="CDD" id="cd06163">
    <property type="entry name" value="S2P-M50_PDZ_RseP-like"/>
    <property type="match status" value="1"/>
</dbReference>
<dbReference type="SMART" id="SM00228">
    <property type="entry name" value="PDZ"/>
    <property type="match status" value="2"/>
</dbReference>
<dbReference type="InterPro" id="IPR008915">
    <property type="entry name" value="Peptidase_M50"/>
</dbReference>
<evidence type="ECO:0000256" key="9">
    <source>
        <dbReference type="ARBA" id="ARBA00023049"/>
    </source>
</evidence>
<keyword evidence="14" id="KW-1185">Reference proteome</keyword>
<keyword evidence="5 11" id="KW-0812">Transmembrane</keyword>
<evidence type="ECO:0000313" key="14">
    <source>
        <dbReference type="Proteomes" id="UP000004956"/>
    </source>
</evidence>
<keyword evidence="6 11" id="KW-0378">Hydrolase</keyword>
<comment type="caution">
    <text evidence="13">The sequence shown here is derived from an EMBL/GenBank/DDBJ whole genome shotgun (WGS) entry which is preliminary data.</text>
</comment>
<dbReference type="GO" id="GO:0016020">
    <property type="term" value="C:membrane"/>
    <property type="evidence" value="ECO:0007669"/>
    <property type="project" value="UniProtKB-SubCell"/>
</dbReference>
<dbReference type="Pfam" id="PF02163">
    <property type="entry name" value="Peptidase_M50"/>
    <property type="match status" value="1"/>
</dbReference>
<keyword evidence="11" id="KW-0479">Metal-binding</keyword>
<dbReference type="PATRIC" id="fig|762967.3.peg.1796"/>
<dbReference type="Pfam" id="PF17820">
    <property type="entry name" value="PDZ_6"/>
    <property type="match status" value="2"/>
</dbReference>
<evidence type="ECO:0000256" key="1">
    <source>
        <dbReference type="ARBA" id="ARBA00001947"/>
    </source>
</evidence>
<evidence type="ECO:0000256" key="2">
    <source>
        <dbReference type="ARBA" id="ARBA00004141"/>
    </source>
</evidence>
<dbReference type="Gene3D" id="2.30.42.10">
    <property type="match status" value="2"/>
</dbReference>
<feature type="domain" description="PDZ" evidence="12">
    <location>
        <begin position="193"/>
        <end position="263"/>
    </location>
</feature>
<dbReference type="STRING" id="762967.HMPREF9440_02281"/>
<evidence type="ECO:0000256" key="7">
    <source>
        <dbReference type="ARBA" id="ARBA00022833"/>
    </source>
</evidence>
<feature type="transmembrane region" description="Helical" evidence="11">
    <location>
        <begin position="95"/>
        <end position="118"/>
    </location>
</feature>
<dbReference type="GO" id="GO:0006508">
    <property type="term" value="P:proteolysis"/>
    <property type="evidence" value="ECO:0007669"/>
    <property type="project" value="UniProtKB-KW"/>
</dbReference>
<dbReference type="EC" id="3.4.24.-" evidence="11"/>
<keyword evidence="4 13" id="KW-0645">Protease</keyword>
<gene>
    <name evidence="13" type="ORF">HMPREF9440_02281</name>
</gene>
<dbReference type="HOGENOM" id="CLU_025778_0_2_4"/>
<evidence type="ECO:0000256" key="11">
    <source>
        <dbReference type="RuleBase" id="RU362031"/>
    </source>
</evidence>
<evidence type="ECO:0000256" key="6">
    <source>
        <dbReference type="ARBA" id="ARBA00022801"/>
    </source>
</evidence>
<sequence>MTGVWIAIGFLVTIAVVVAVHEGGHFGAARMLGIAVDRFSIGIGPVVWSRTRNGIEYVLSALPIGGYVRFIEDSPELSDDVRRTLIKNAPIWKRAVVIAAGPAMNFILAVVLFAGVGVSGVRDIVPYVAPAPGSMAEAVGIRPNDLIVSVNGEKVDGISELNAELMGLIGEPSVSLGLIRDGRPDERTIDLSKISFEDMAENQGLVLPLVGIQLSGRGVQIAEPVAGGPAASAGLLPGDFITRIDGLPVTFSETLRLIRESGGRAMTFEFERAVMTDGQKELVAMTATVRPERNDEGNWVIRTTLRPTIEFTTVRLGPVEAVRHGWERVALLTRLQWNAVSGMAQGKVSTENLSGPVGIGTMAGNAAQAGLTPMLEFIALISVAIGFMNLIPVPALDGGQLVMLVVEFVRGKPLSEAFQMRLTQLGFVLLMFLAVYVTVNDIGRL</sequence>
<evidence type="ECO:0000313" key="13">
    <source>
        <dbReference type="EMBL" id="EHY30374.1"/>
    </source>
</evidence>
<comment type="subcellular location">
    <subcellularLocation>
        <location evidence="2">Membrane</location>
        <topology evidence="2">Multi-pass membrane protein</topology>
    </subcellularLocation>
</comment>
<dbReference type="Proteomes" id="UP000004956">
    <property type="component" value="Unassembled WGS sequence"/>
</dbReference>
<dbReference type="EMBL" id="AFBQ01000346">
    <property type="protein sequence ID" value="EHY30374.1"/>
    <property type="molecule type" value="Genomic_DNA"/>
</dbReference>
<dbReference type="InterPro" id="IPR036034">
    <property type="entry name" value="PDZ_sf"/>
</dbReference>
<name>H3KHN5_9BURK</name>